<gene>
    <name evidence="2" type="ORF">Fot_15968</name>
</gene>
<reference evidence="3" key="1">
    <citation type="submission" date="2024-07" db="EMBL/GenBank/DDBJ databases">
        <title>Two chromosome-level genome assemblies of Korean endemic species Abeliophyllum distichum and Forsythia ovata (Oleaceae).</title>
        <authorList>
            <person name="Jang H."/>
        </authorList>
    </citation>
    <scope>NUCLEOTIDE SEQUENCE [LARGE SCALE GENOMIC DNA]</scope>
</reference>
<name>A0ABD1WAN6_9LAMI</name>
<keyword evidence="3" id="KW-1185">Reference proteome</keyword>
<comment type="caution">
    <text evidence="2">The sequence shown here is derived from an EMBL/GenBank/DDBJ whole genome shotgun (WGS) entry which is preliminary data.</text>
</comment>
<dbReference type="AlphaFoldDB" id="A0ABD1WAN6"/>
<dbReference type="PANTHER" id="PTHR35693">
    <property type="entry name" value="EXPRESSED PROTEIN"/>
    <property type="match status" value="1"/>
</dbReference>
<protein>
    <submittedName>
        <fullName evidence="2">Uncharacterized protein</fullName>
    </submittedName>
</protein>
<dbReference type="EMBL" id="JBFOLJ010000004">
    <property type="protein sequence ID" value="KAL2546735.1"/>
    <property type="molecule type" value="Genomic_DNA"/>
</dbReference>
<sequence length="142" mass="16232">MSAAPPLVLDLDHESRNSASLTNLFEVVSEDLQTLNKNIQSRVLELKEQGVSEEKAMAVADIEYRAERNAKKKSHSRLKQIAKLQGKKPPPNPYPNAIKEIHDEERKLVRDRFHDPRILEFVQKMKEENVAFLQDRNGSGGF</sequence>
<dbReference type="Proteomes" id="UP001604277">
    <property type="component" value="Unassembled WGS sequence"/>
</dbReference>
<accession>A0ABD1WAN6</accession>
<feature type="compositionally biased region" description="Basic residues" evidence="1">
    <location>
        <begin position="70"/>
        <end position="80"/>
    </location>
</feature>
<evidence type="ECO:0000256" key="1">
    <source>
        <dbReference type="SAM" id="MobiDB-lite"/>
    </source>
</evidence>
<dbReference type="PANTHER" id="PTHR35693:SF1">
    <property type="entry name" value="EXPRESSED PROTEIN"/>
    <property type="match status" value="1"/>
</dbReference>
<feature type="region of interest" description="Disordered" evidence="1">
    <location>
        <begin position="69"/>
        <end position="95"/>
    </location>
</feature>
<evidence type="ECO:0000313" key="3">
    <source>
        <dbReference type="Proteomes" id="UP001604277"/>
    </source>
</evidence>
<proteinExistence type="predicted"/>
<organism evidence="2 3">
    <name type="scientific">Forsythia ovata</name>
    <dbReference type="NCBI Taxonomy" id="205694"/>
    <lineage>
        <taxon>Eukaryota</taxon>
        <taxon>Viridiplantae</taxon>
        <taxon>Streptophyta</taxon>
        <taxon>Embryophyta</taxon>
        <taxon>Tracheophyta</taxon>
        <taxon>Spermatophyta</taxon>
        <taxon>Magnoliopsida</taxon>
        <taxon>eudicotyledons</taxon>
        <taxon>Gunneridae</taxon>
        <taxon>Pentapetalae</taxon>
        <taxon>asterids</taxon>
        <taxon>lamiids</taxon>
        <taxon>Lamiales</taxon>
        <taxon>Oleaceae</taxon>
        <taxon>Forsythieae</taxon>
        <taxon>Forsythia</taxon>
    </lineage>
</organism>
<evidence type="ECO:0000313" key="2">
    <source>
        <dbReference type="EMBL" id="KAL2546735.1"/>
    </source>
</evidence>